<reference evidence="1 2" key="1">
    <citation type="submission" date="2016-10" db="EMBL/GenBank/DDBJ databases">
        <authorList>
            <person name="de Groot N.N."/>
        </authorList>
    </citation>
    <scope>NUCLEOTIDE SEQUENCE [LARGE SCALE GENOMIC DNA]</scope>
    <source>
        <strain evidence="1 2">DSM 21039</strain>
    </source>
</reference>
<gene>
    <name evidence="1" type="ORF">SAMN04488505_11132</name>
</gene>
<protein>
    <submittedName>
        <fullName evidence="1">Uncharacterized protein</fullName>
    </submittedName>
</protein>
<sequence>MCRYILHKASNLYTMKILLTIGFIITLSVAGVSQSIEKANIENRAQDTIYSYAYILVEGRVFSKKLKVEVDFGDTPEQIKTGKEYSERLTNKKSYAAILNYMVEQQFELVETLEYAENVMGSGGTTGIVFIMRRK</sequence>
<dbReference type="AlphaFoldDB" id="A0A1H8HCF2"/>
<evidence type="ECO:0000313" key="2">
    <source>
        <dbReference type="Proteomes" id="UP000198984"/>
    </source>
</evidence>
<accession>A0A1H8HCF2</accession>
<organism evidence="1 2">
    <name type="scientific">Chitinophaga rupis</name>
    <dbReference type="NCBI Taxonomy" id="573321"/>
    <lineage>
        <taxon>Bacteria</taxon>
        <taxon>Pseudomonadati</taxon>
        <taxon>Bacteroidota</taxon>
        <taxon>Chitinophagia</taxon>
        <taxon>Chitinophagales</taxon>
        <taxon>Chitinophagaceae</taxon>
        <taxon>Chitinophaga</taxon>
    </lineage>
</organism>
<proteinExistence type="predicted"/>
<dbReference type="EMBL" id="FOBB01000011">
    <property type="protein sequence ID" value="SEN53923.1"/>
    <property type="molecule type" value="Genomic_DNA"/>
</dbReference>
<name>A0A1H8HCF2_9BACT</name>
<keyword evidence="2" id="KW-1185">Reference proteome</keyword>
<dbReference type="Proteomes" id="UP000198984">
    <property type="component" value="Unassembled WGS sequence"/>
</dbReference>
<evidence type="ECO:0000313" key="1">
    <source>
        <dbReference type="EMBL" id="SEN53923.1"/>
    </source>
</evidence>